<evidence type="ECO:0000256" key="13">
    <source>
        <dbReference type="PROSITE-ProRule" id="PRU01087"/>
    </source>
</evidence>
<feature type="compositionally biased region" description="Basic residues" evidence="14">
    <location>
        <begin position="57"/>
        <end position="76"/>
    </location>
</feature>
<dbReference type="Pfam" id="PF05241">
    <property type="entry name" value="EBP"/>
    <property type="match status" value="1"/>
</dbReference>
<evidence type="ECO:0000256" key="1">
    <source>
        <dbReference type="ARBA" id="ARBA00004141"/>
    </source>
</evidence>
<keyword evidence="8" id="KW-0443">Lipid metabolism</keyword>
<feature type="transmembrane region" description="Helical" evidence="15">
    <location>
        <begin position="862"/>
        <end position="885"/>
    </location>
</feature>
<evidence type="ECO:0000256" key="8">
    <source>
        <dbReference type="ARBA" id="ARBA00023098"/>
    </source>
</evidence>
<feature type="transmembrane region" description="Helical" evidence="15">
    <location>
        <begin position="892"/>
        <end position="912"/>
    </location>
</feature>
<evidence type="ECO:0000256" key="14">
    <source>
        <dbReference type="SAM" id="MobiDB-lite"/>
    </source>
</evidence>
<evidence type="ECO:0000256" key="3">
    <source>
        <dbReference type="ARBA" id="ARBA00022516"/>
    </source>
</evidence>
<gene>
    <name evidence="18" type="ORF">SO694_00125076</name>
</gene>
<feature type="transmembrane region" description="Helical" evidence="15">
    <location>
        <begin position="927"/>
        <end position="949"/>
    </location>
</feature>
<evidence type="ECO:0000256" key="6">
    <source>
        <dbReference type="ARBA" id="ARBA00022989"/>
    </source>
</evidence>
<protein>
    <submittedName>
        <fullName evidence="18">Cholestenol delta-isomerase</fullName>
    </submittedName>
</protein>
<evidence type="ECO:0000313" key="18">
    <source>
        <dbReference type="EMBL" id="KAK7247661.1"/>
    </source>
</evidence>
<feature type="transmembrane region" description="Helical" evidence="15">
    <location>
        <begin position="691"/>
        <end position="718"/>
    </location>
</feature>
<keyword evidence="3" id="KW-0444">Lipid biosynthesis</keyword>
<feature type="domain" description="EXPERA" evidence="17">
    <location>
        <begin position="798"/>
        <end position="949"/>
    </location>
</feature>
<feature type="domain" description="CRAL-TRIO" evidence="16">
    <location>
        <begin position="114"/>
        <end position="343"/>
    </location>
</feature>
<comment type="subcellular location">
    <subcellularLocation>
        <location evidence="1">Membrane</location>
        <topology evidence="1">Multi-pass membrane protein</topology>
    </subcellularLocation>
</comment>
<dbReference type="SUPFAM" id="SSF52087">
    <property type="entry name" value="CRAL/TRIO domain"/>
    <property type="match status" value="1"/>
</dbReference>
<evidence type="ECO:0000256" key="12">
    <source>
        <dbReference type="ARBA" id="ARBA00023235"/>
    </source>
</evidence>
<keyword evidence="10" id="KW-1207">Sterol metabolism</keyword>
<dbReference type="PANTHER" id="PTHR14207">
    <property type="entry name" value="STEROL ISOMERASE"/>
    <property type="match status" value="1"/>
</dbReference>
<sequence length="992" mass="109658">MAPQSPEEEKYDLINLKTRVLEDAGTSMPDFEKVYCIPEGDDWEFENVLGRFSRVSGAKRHARPGPRRARPRRRARRGDAKTAYAFLKADYDWRVEHGVAALRTQSPAEVLGCDPRVLSQYYERRLLGVDAHGRLCLYQGYKNMLARELKKHVPLEKVTRFHIWEQERAAAIIDELVRTRRRRGGRGPPIQPKMAVMLDVSDMTISRHVNSDFLYVVKTLANYDQNHFPERMGTTFIMNAPSVFGMVWRIAKPGAGTGVVRGRSNVKPWLDAHTVKKIHIVTDKEDWRTIVAAKLGDPIMQNLADEVQLDEAVNDPADDLNHSVKDVAAALLERLGGAEEVKEEDDAPPSTPKGQIRPSYADSSFVTVERGDDDSDDDHFLDARSPKLTSKEAKKELLLLDSLASGRSAGDLAKALQRLVVVQMGATIALCCLSLLALLDTNIAWDPHVPAVGLLLAAMTVPFGAIGYSGAARRNPGVLSVHLACMSALSGAFLILAVASLEVAVGASDGYFFSRAARASVRQHNLAVGVASVGQLVVGLPQCVASLLLRRRLSALLTRRGASDDVADRRFALKTCSVVLCLLGLVGLSYSSAVVSYFVRQHLGAAAFAPYMLLEGSIMLLVVAAFSRWCSAEAMMNVDVIRWYCALARTTAAYFCVAFAVAVVTLLSIGAKATRGGRERTSVTAKATGLLLLLATFDALIASTLLVSVRAAQTLLIARELMAAEKMMARRGRPRSSSAEKKRPNSPLRAALRLVASPSLMSDADDVIPDDADEEAVATARFEDEDEDDLEQVPLTDYERGAICWALFTGLVHIFMDGTFAIFSHLVRFTNDRGRLQRPWFVELWHLWGKVDARYRRSDSFIVVQVGAMALVAGPACLVFAWATFERKVYRHALGILIATAQVWTLVLYVATEAHAGFQDCAPRDDFLFFWVLFILTSIIRFLLPLPVLAGSIKGMLRDAEFHRRWHLQYRKLSTSERKRALEMEPALDDPL</sequence>
<feature type="region of interest" description="Disordered" evidence="14">
    <location>
        <begin position="56"/>
        <end position="79"/>
    </location>
</feature>
<dbReference type="CDD" id="cd00170">
    <property type="entry name" value="SEC14"/>
    <property type="match status" value="1"/>
</dbReference>
<feature type="transmembrane region" description="Helical" evidence="15">
    <location>
        <begin position="802"/>
        <end position="823"/>
    </location>
</feature>
<dbReference type="InterPro" id="IPR033118">
    <property type="entry name" value="EXPERA"/>
</dbReference>
<keyword evidence="7" id="KW-0756">Sterol biosynthesis</keyword>
<keyword evidence="19" id="KW-1185">Reference proteome</keyword>
<keyword evidence="11" id="KW-0753">Steroid metabolism</keyword>
<feature type="transmembrane region" description="Helical" evidence="15">
    <location>
        <begin position="651"/>
        <end position="671"/>
    </location>
</feature>
<feature type="transmembrane region" description="Helical" evidence="15">
    <location>
        <begin position="611"/>
        <end position="630"/>
    </location>
</feature>
<dbReference type="Gene3D" id="3.40.525.10">
    <property type="entry name" value="CRAL-TRIO lipid binding domain"/>
    <property type="match status" value="1"/>
</dbReference>
<evidence type="ECO:0000256" key="15">
    <source>
        <dbReference type="SAM" id="Phobius"/>
    </source>
</evidence>
<feature type="region of interest" description="Disordered" evidence="14">
    <location>
        <begin position="338"/>
        <end position="359"/>
    </location>
</feature>
<dbReference type="InterPro" id="IPR036865">
    <property type="entry name" value="CRAL-TRIO_dom_sf"/>
</dbReference>
<evidence type="ECO:0000256" key="4">
    <source>
        <dbReference type="ARBA" id="ARBA00022692"/>
    </source>
</evidence>
<organism evidence="18 19">
    <name type="scientific">Aureococcus anophagefferens</name>
    <name type="common">Harmful bloom alga</name>
    <dbReference type="NCBI Taxonomy" id="44056"/>
    <lineage>
        <taxon>Eukaryota</taxon>
        <taxon>Sar</taxon>
        <taxon>Stramenopiles</taxon>
        <taxon>Ochrophyta</taxon>
        <taxon>Pelagophyceae</taxon>
        <taxon>Pelagomonadales</taxon>
        <taxon>Pelagomonadaceae</taxon>
        <taxon>Aureococcus</taxon>
    </lineage>
</organism>
<dbReference type="PROSITE" id="PS51751">
    <property type="entry name" value="EXPERA"/>
    <property type="match status" value="1"/>
</dbReference>
<evidence type="ECO:0000256" key="9">
    <source>
        <dbReference type="ARBA" id="ARBA00023136"/>
    </source>
</evidence>
<feature type="transmembrane region" description="Helical" evidence="15">
    <location>
        <begin position="483"/>
        <end position="506"/>
    </location>
</feature>
<dbReference type="PANTHER" id="PTHR14207:SF0">
    <property type="entry name" value="3-BETA-HYDROXYSTEROID-DELTA(8),DELTA(7)-ISOMERASE"/>
    <property type="match status" value="1"/>
</dbReference>
<feature type="transmembrane region" description="Helical" evidence="15">
    <location>
        <begin position="419"/>
        <end position="439"/>
    </location>
</feature>
<name>A0ABR1G2U3_AURAN</name>
<feature type="transmembrane region" description="Helical" evidence="15">
    <location>
        <begin position="451"/>
        <end position="471"/>
    </location>
</feature>
<comment type="similarity">
    <text evidence="2">Belongs to the EBP family.</text>
</comment>
<keyword evidence="6 13" id="KW-1133">Transmembrane helix</keyword>
<keyword evidence="12" id="KW-0413">Isomerase</keyword>
<dbReference type="Proteomes" id="UP001363151">
    <property type="component" value="Unassembled WGS sequence"/>
</dbReference>
<evidence type="ECO:0000259" key="16">
    <source>
        <dbReference type="PROSITE" id="PS50191"/>
    </source>
</evidence>
<keyword evidence="9 13" id="KW-0472">Membrane</keyword>
<dbReference type="PROSITE" id="PS50191">
    <property type="entry name" value="CRAL_TRIO"/>
    <property type="match status" value="1"/>
</dbReference>
<accession>A0ABR1G2U3</accession>
<proteinExistence type="inferred from homology"/>
<evidence type="ECO:0000256" key="2">
    <source>
        <dbReference type="ARBA" id="ARBA00008337"/>
    </source>
</evidence>
<feature type="transmembrane region" description="Helical" evidence="15">
    <location>
        <begin position="526"/>
        <end position="550"/>
    </location>
</feature>
<reference evidence="18 19" key="1">
    <citation type="submission" date="2024-03" db="EMBL/GenBank/DDBJ databases">
        <title>Aureococcus anophagefferens CCMP1851 and Kratosvirus quantuckense: Draft genome of a second virus-susceptible host strain in the model system.</title>
        <authorList>
            <person name="Chase E."/>
            <person name="Truchon A.R."/>
            <person name="Schepens W."/>
            <person name="Wilhelm S.W."/>
        </authorList>
    </citation>
    <scope>NUCLEOTIDE SEQUENCE [LARGE SCALE GENOMIC DNA]</scope>
    <source>
        <strain evidence="18 19">CCMP1851</strain>
    </source>
</reference>
<evidence type="ECO:0000256" key="10">
    <source>
        <dbReference type="ARBA" id="ARBA00023166"/>
    </source>
</evidence>
<evidence type="ECO:0000256" key="11">
    <source>
        <dbReference type="ARBA" id="ARBA00023221"/>
    </source>
</evidence>
<dbReference type="InterPro" id="IPR001251">
    <property type="entry name" value="CRAL-TRIO_dom"/>
</dbReference>
<feature type="transmembrane region" description="Helical" evidence="15">
    <location>
        <begin position="571"/>
        <end position="599"/>
    </location>
</feature>
<evidence type="ECO:0000256" key="7">
    <source>
        <dbReference type="ARBA" id="ARBA00023011"/>
    </source>
</evidence>
<evidence type="ECO:0000313" key="19">
    <source>
        <dbReference type="Proteomes" id="UP001363151"/>
    </source>
</evidence>
<dbReference type="SMART" id="SM00516">
    <property type="entry name" value="SEC14"/>
    <property type="match status" value="1"/>
</dbReference>
<keyword evidence="5" id="KW-0752">Steroid biosynthesis</keyword>
<dbReference type="InterPro" id="IPR007905">
    <property type="entry name" value="EBP"/>
</dbReference>
<comment type="caution">
    <text evidence="18">The sequence shown here is derived from an EMBL/GenBank/DDBJ whole genome shotgun (WGS) entry which is preliminary data.</text>
</comment>
<keyword evidence="4 13" id="KW-0812">Transmembrane</keyword>
<evidence type="ECO:0000259" key="17">
    <source>
        <dbReference type="PROSITE" id="PS51751"/>
    </source>
</evidence>
<evidence type="ECO:0000256" key="5">
    <source>
        <dbReference type="ARBA" id="ARBA00022955"/>
    </source>
</evidence>
<dbReference type="Pfam" id="PF00650">
    <property type="entry name" value="CRAL_TRIO"/>
    <property type="match status" value="1"/>
</dbReference>
<dbReference type="EMBL" id="JBBJCI010000130">
    <property type="protein sequence ID" value="KAK7247661.1"/>
    <property type="molecule type" value="Genomic_DNA"/>
</dbReference>